<keyword evidence="7" id="KW-1185">Reference proteome</keyword>
<dbReference type="InterPro" id="IPR015424">
    <property type="entry name" value="PyrdxlP-dep_Trfase"/>
</dbReference>
<sequence length="326" mass="36668">MDEEPLSWGHITCDGTVANLESIWVAQYLKFYPLALHQAINEENLQIIKGKFEVETCKDGKKRSATLETWDLLNLKPKTVLDLPNLLYEQYDISSDFLKDAFDPYNIQSSGLVPEKTDEFYKSLKPTKFILSKTRHYSWPKGLATSGLGSANLLEVDVDDDVHIDIKELDDKLKKCKESQTPVYAVVAIIGSTEKGAVDRLSEILKVREKWQKEGLSFLVHADAAWGGCFATMLHQDLERGRPTLGDSDKDSVPALTLRRETEDDLLELQNADSITVDPHKAGYVPYPAGSLVYKDGRMRYLVTWSSPYLSQGSSEDIGVYDVEGR</sequence>
<evidence type="ECO:0000313" key="6">
    <source>
        <dbReference type="EMBL" id="KAE8402126.1"/>
    </source>
</evidence>
<dbReference type="AlphaFoldDB" id="A0A5N7D6U3"/>
<dbReference type="Proteomes" id="UP000325579">
    <property type="component" value="Unassembled WGS sequence"/>
</dbReference>
<keyword evidence="3 5" id="KW-0456">Lyase</keyword>
<dbReference type="SUPFAM" id="SSF53383">
    <property type="entry name" value="PLP-dependent transferases"/>
    <property type="match status" value="1"/>
</dbReference>
<dbReference type="GO" id="GO:0016740">
    <property type="term" value="F:transferase activity"/>
    <property type="evidence" value="ECO:0007669"/>
    <property type="project" value="UniProtKB-KW"/>
</dbReference>
<dbReference type="EMBL" id="ML736792">
    <property type="protein sequence ID" value="KAE8402126.1"/>
    <property type="molecule type" value="Genomic_DNA"/>
</dbReference>
<comment type="similarity">
    <text evidence="5">Belongs to the group II decarboxylase family.</text>
</comment>
<dbReference type="PANTHER" id="PTHR42735">
    <property type="match status" value="1"/>
</dbReference>
<keyword evidence="2 4" id="KW-0663">Pyridoxal phosphate</keyword>
<protein>
    <submittedName>
        <fullName evidence="6">Pyridoxal phosphate-dependent transferase</fullName>
    </submittedName>
</protein>
<evidence type="ECO:0000256" key="2">
    <source>
        <dbReference type="ARBA" id="ARBA00022898"/>
    </source>
</evidence>
<keyword evidence="6" id="KW-0808">Transferase</keyword>
<feature type="modified residue" description="N6-(pyridoxal phosphate)lysine" evidence="4">
    <location>
        <position position="281"/>
    </location>
</feature>
<accession>A0A5N7D6U3</accession>
<dbReference type="InterPro" id="IPR050477">
    <property type="entry name" value="GrpII_AminoAcid_Decarb"/>
</dbReference>
<dbReference type="OrthoDB" id="2161780at2759"/>
<comment type="cofactor">
    <cofactor evidence="1 4 5">
        <name>pyridoxal 5'-phosphate</name>
        <dbReference type="ChEBI" id="CHEBI:597326"/>
    </cofactor>
</comment>
<dbReference type="GO" id="GO:0016830">
    <property type="term" value="F:carbon-carbon lyase activity"/>
    <property type="evidence" value="ECO:0007669"/>
    <property type="project" value="InterPro"/>
</dbReference>
<proteinExistence type="inferred from homology"/>
<name>A0A5N7D6U3_9EURO</name>
<organism evidence="6 7">
    <name type="scientific">Aspergillus pseudonomiae</name>
    <dbReference type="NCBI Taxonomy" id="1506151"/>
    <lineage>
        <taxon>Eukaryota</taxon>
        <taxon>Fungi</taxon>
        <taxon>Dikarya</taxon>
        <taxon>Ascomycota</taxon>
        <taxon>Pezizomycotina</taxon>
        <taxon>Eurotiomycetes</taxon>
        <taxon>Eurotiomycetidae</taxon>
        <taxon>Eurotiales</taxon>
        <taxon>Aspergillaceae</taxon>
        <taxon>Aspergillus</taxon>
        <taxon>Aspergillus subgen. Circumdati</taxon>
    </lineage>
</organism>
<evidence type="ECO:0000256" key="4">
    <source>
        <dbReference type="PIRSR" id="PIRSR602129-50"/>
    </source>
</evidence>
<dbReference type="Pfam" id="PF00282">
    <property type="entry name" value="Pyridoxal_deC"/>
    <property type="match status" value="1"/>
</dbReference>
<evidence type="ECO:0000256" key="5">
    <source>
        <dbReference type="RuleBase" id="RU000382"/>
    </source>
</evidence>
<dbReference type="InterPro" id="IPR002129">
    <property type="entry name" value="PyrdxlP-dep_de-COase"/>
</dbReference>
<dbReference type="PANTHER" id="PTHR42735:SF4">
    <property type="entry name" value="PYRIDOXAL PHOSPHATE-DEPENDENT DECARBOXYLASE FAMILY PROTEIN"/>
    <property type="match status" value="1"/>
</dbReference>
<reference evidence="6 7" key="1">
    <citation type="submission" date="2019-04" db="EMBL/GenBank/DDBJ databases">
        <authorList>
            <consortium name="DOE Joint Genome Institute"/>
            <person name="Mondo S."/>
            <person name="Kjaerbolling I."/>
            <person name="Vesth T."/>
            <person name="Frisvad J.C."/>
            <person name="Nybo J.L."/>
            <person name="Theobald S."/>
            <person name="Kildgaard S."/>
            <person name="Isbrandt T."/>
            <person name="Kuo A."/>
            <person name="Sato A."/>
            <person name="Lyhne E.K."/>
            <person name="Kogle M.E."/>
            <person name="Wiebenga A."/>
            <person name="Kun R.S."/>
            <person name="Lubbers R.J."/>
            <person name="Makela M.R."/>
            <person name="Barry K."/>
            <person name="Chovatia M."/>
            <person name="Clum A."/>
            <person name="Daum C."/>
            <person name="Haridas S."/>
            <person name="He G."/>
            <person name="LaButti K."/>
            <person name="Lipzen A."/>
            <person name="Riley R."/>
            <person name="Salamov A."/>
            <person name="Simmons B.A."/>
            <person name="Magnuson J.K."/>
            <person name="Henrissat B."/>
            <person name="Mortensen U.H."/>
            <person name="Larsen T.O."/>
            <person name="Devries R.P."/>
            <person name="Grigoriev I.V."/>
            <person name="Machida M."/>
            <person name="Baker S.E."/>
            <person name="Andersen M.R."/>
            <person name="Cantor M.N."/>
            <person name="Hua S.X."/>
        </authorList>
    </citation>
    <scope>NUCLEOTIDE SEQUENCE [LARGE SCALE GENOMIC DNA]</scope>
    <source>
        <strain evidence="6 7">CBS 119388</strain>
    </source>
</reference>
<gene>
    <name evidence="6" type="ORF">BDV37DRAFT_285095</name>
</gene>
<dbReference type="RefSeq" id="XP_031939445.1">
    <property type="nucleotide sequence ID" value="XM_032087646.1"/>
</dbReference>
<evidence type="ECO:0000313" key="7">
    <source>
        <dbReference type="Proteomes" id="UP000325579"/>
    </source>
</evidence>
<dbReference type="InterPro" id="IPR015421">
    <property type="entry name" value="PyrdxlP-dep_Trfase_major"/>
</dbReference>
<evidence type="ECO:0000256" key="1">
    <source>
        <dbReference type="ARBA" id="ARBA00001933"/>
    </source>
</evidence>
<dbReference type="Gene3D" id="3.40.640.10">
    <property type="entry name" value="Type I PLP-dependent aspartate aminotransferase-like (Major domain)"/>
    <property type="match status" value="1"/>
</dbReference>
<evidence type="ECO:0000256" key="3">
    <source>
        <dbReference type="ARBA" id="ARBA00023239"/>
    </source>
</evidence>
<dbReference type="GO" id="GO:0019752">
    <property type="term" value="P:carboxylic acid metabolic process"/>
    <property type="evidence" value="ECO:0007669"/>
    <property type="project" value="InterPro"/>
</dbReference>
<dbReference type="GeneID" id="43672337"/>
<dbReference type="GO" id="GO:0030170">
    <property type="term" value="F:pyridoxal phosphate binding"/>
    <property type="evidence" value="ECO:0007669"/>
    <property type="project" value="InterPro"/>
</dbReference>